<dbReference type="EMBL" id="MCGR01000054">
    <property type="protein sequence ID" value="ORY70780.1"/>
    <property type="molecule type" value="Genomic_DNA"/>
</dbReference>
<keyword evidence="4" id="KW-0496">Mitochondrion</keyword>
<keyword evidence="3 4" id="KW-0788">Thiol protease</keyword>
<feature type="region of interest" description="Disordered" evidence="6">
    <location>
        <begin position="1"/>
        <end position="24"/>
    </location>
</feature>
<keyword evidence="1 4" id="KW-0645">Protease</keyword>
<evidence type="ECO:0000256" key="1">
    <source>
        <dbReference type="ARBA" id="ARBA00022670"/>
    </source>
</evidence>
<evidence type="ECO:0000313" key="8">
    <source>
        <dbReference type="Proteomes" id="UP000193467"/>
    </source>
</evidence>
<name>A0A1Y2EGR9_9BASI</name>
<protein>
    <recommendedName>
        <fullName evidence="4">Cysteine proteinase 1, mitochondrial</fullName>
        <ecNumber evidence="4">3.4.22.40</ecNumber>
    </recommendedName>
</protein>
<comment type="subcellular location">
    <subcellularLocation>
        <location evidence="4">Mitochondrion</location>
    </subcellularLocation>
    <subcellularLocation>
        <location evidence="4">Cytoplasm</location>
    </subcellularLocation>
</comment>
<evidence type="ECO:0000256" key="6">
    <source>
        <dbReference type="SAM" id="MobiDB-lite"/>
    </source>
</evidence>
<dbReference type="Gene3D" id="3.90.70.10">
    <property type="entry name" value="Cysteine proteinases"/>
    <property type="match status" value="1"/>
</dbReference>
<sequence>MGSAASQPQPLSEKSYTAPARREPASAADLLASLSLRNGKAPASPAVTSDNISSWADAFEKNPKNKFAQTVVHKQDFLSALVSRKTLVNDQQVFNVKIPVENQLVANQKSSGRCWLFAMTNIARLAATQKYGLAEDFELSQSYLFFVDSLSKANYFLEQMLDLAEEPLDDRTVQYLMVAPENDGGQFQMAVNIVEQFGLVPQAIFPESFHSSNTSKLDGLLTSKLREYALELRSLHAAAMRSLADVQGKSRLEKKEIASQSARKRKEEQMEEVYRILAISLGTPPKPDDEFTWEYYDKDKKYHKLVTTPLKFYKEFVTASGGGDLTRKISLIHDPRNEFNKLYTVSRLGNVVGGDPVLYINTEIKNLKDVAITLLKQGTPVWFGCDVGKSSNSTLGVMDTALYDLDEAFSTRINLTKAERISTGDSAMTHAMVLTAVHLDDAGKPVRWRVENSWGPDACTKGYMLMSDDWFSEHVFQVVADRRQVPKELVKIFETDQDKATVLPPWDPMGALAVTK</sequence>
<dbReference type="InterPro" id="IPR004134">
    <property type="entry name" value="Peptidase_C1B"/>
</dbReference>
<keyword evidence="8" id="KW-1185">Reference proteome</keyword>
<dbReference type="GO" id="GO:0004197">
    <property type="term" value="F:cysteine-type endopeptidase activity"/>
    <property type="evidence" value="ECO:0007669"/>
    <property type="project" value="UniProtKB-EC"/>
</dbReference>
<comment type="function">
    <text evidence="4">Has aminopeptidase activity, shortening substrate peptides sequentially by 1 amino acid. Has bleomycin hydrolase activity, which can protect the cell from the toxic effects of bleomycin. Has homocysteine-thiolactonase activity, protecting the cell against homocysteine toxicity.</text>
</comment>
<dbReference type="PIRSF" id="PIRSF005700">
    <property type="entry name" value="PepC"/>
    <property type="match status" value="1"/>
</dbReference>
<keyword evidence="2 4" id="KW-0378">Hydrolase</keyword>
<dbReference type="EC" id="3.4.22.40" evidence="4"/>
<dbReference type="GO" id="GO:0009636">
    <property type="term" value="P:response to toxic substance"/>
    <property type="evidence" value="ECO:0007669"/>
    <property type="project" value="TreeGrafter"/>
</dbReference>
<dbReference type="GO" id="GO:0006508">
    <property type="term" value="P:proteolysis"/>
    <property type="evidence" value="ECO:0007669"/>
    <property type="project" value="UniProtKB-KW"/>
</dbReference>
<feature type="active site" evidence="5">
    <location>
        <position position="114"/>
    </location>
</feature>
<proteinExistence type="inferred from homology"/>
<evidence type="ECO:0000256" key="3">
    <source>
        <dbReference type="ARBA" id="ARBA00022807"/>
    </source>
</evidence>
<accession>A0A1Y2EGR9</accession>
<dbReference type="OrthoDB" id="2666448at2759"/>
<gene>
    <name evidence="7" type="ORF">BCR35DRAFT_307848</name>
</gene>
<comment type="catalytic activity">
    <reaction evidence="4">
        <text>Inactivates bleomycin B2 (a cytotoxic glycometallopeptide) by hydrolysis of a carboxyamide bond of beta-aminoalanine, but also shows general aminopeptidase activity. The specificity varies somewhat with source, but amino acid arylamides of Met, Leu and Ala are preferred.</text>
        <dbReference type="EC" id="3.4.22.40"/>
    </reaction>
</comment>
<dbReference type="Proteomes" id="UP000193467">
    <property type="component" value="Unassembled WGS sequence"/>
</dbReference>
<reference evidence="7 8" key="1">
    <citation type="submission" date="2016-07" db="EMBL/GenBank/DDBJ databases">
        <title>Pervasive Adenine N6-methylation of Active Genes in Fungi.</title>
        <authorList>
            <consortium name="DOE Joint Genome Institute"/>
            <person name="Mondo S.J."/>
            <person name="Dannebaum R.O."/>
            <person name="Kuo R.C."/>
            <person name="Labutti K."/>
            <person name="Haridas S."/>
            <person name="Kuo A."/>
            <person name="Salamov A."/>
            <person name="Ahrendt S.R."/>
            <person name="Lipzen A."/>
            <person name="Sullivan W."/>
            <person name="Andreopoulos W.B."/>
            <person name="Clum A."/>
            <person name="Lindquist E."/>
            <person name="Daum C."/>
            <person name="Ramamoorthy G.K."/>
            <person name="Gryganskyi A."/>
            <person name="Culley D."/>
            <person name="Magnuson J.K."/>
            <person name="James T.Y."/>
            <person name="O'Malley M.A."/>
            <person name="Stajich J.E."/>
            <person name="Spatafora J.W."/>
            <person name="Visel A."/>
            <person name="Grigoriev I.V."/>
        </authorList>
    </citation>
    <scope>NUCLEOTIDE SEQUENCE [LARGE SCALE GENOMIC DNA]</scope>
    <source>
        <strain evidence="7 8">62-1032</strain>
    </source>
</reference>
<organism evidence="7 8">
    <name type="scientific">Leucosporidium creatinivorum</name>
    <dbReference type="NCBI Taxonomy" id="106004"/>
    <lineage>
        <taxon>Eukaryota</taxon>
        <taxon>Fungi</taxon>
        <taxon>Dikarya</taxon>
        <taxon>Basidiomycota</taxon>
        <taxon>Pucciniomycotina</taxon>
        <taxon>Microbotryomycetes</taxon>
        <taxon>Leucosporidiales</taxon>
        <taxon>Leucosporidium</taxon>
    </lineage>
</organism>
<feature type="compositionally biased region" description="Polar residues" evidence="6">
    <location>
        <begin position="1"/>
        <end position="15"/>
    </location>
</feature>
<dbReference type="GO" id="GO:0043418">
    <property type="term" value="P:homocysteine catabolic process"/>
    <property type="evidence" value="ECO:0007669"/>
    <property type="project" value="TreeGrafter"/>
</dbReference>
<dbReference type="GO" id="GO:0070005">
    <property type="term" value="F:cysteine-type aminopeptidase activity"/>
    <property type="evidence" value="ECO:0007669"/>
    <property type="project" value="InterPro"/>
</dbReference>
<dbReference type="CDD" id="cd00585">
    <property type="entry name" value="Peptidase_C1B"/>
    <property type="match status" value="1"/>
</dbReference>
<dbReference type="InParanoid" id="A0A1Y2EGR9"/>
<dbReference type="GO" id="GO:0005739">
    <property type="term" value="C:mitochondrion"/>
    <property type="evidence" value="ECO:0007669"/>
    <property type="project" value="UniProtKB-SubCell"/>
</dbReference>
<dbReference type="Pfam" id="PF03051">
    <property type="entry name" value="Peptidase_C1_2"/>
    <property type="match status" value="1"/>
</dbReference>
<comment type="similarity">
    <text evidence="4">Belongs to the peptidase C1 family.</text>
</comment>
<evidence type="ECO:0000256" key="2">
    <source>
        <dbReference type="ARBA" id="ARBA00022801"/>
    </source>
</evidence>
<evidence type="ECO:0000313" key="7">
    <source>
        <dbReference type="EMBL" id="ORY70780.1"/>
    </source>
</evidence>
<feature type="active site" evidence="5">
    <location>
        <position position="430"/>
    </location>
</feature>
<dbReference type="InterPro" id="IPR038765">
    <property type="entry name" value="Papain-like_cys_pep_sf"/>
</dbReference>
<evidence type="ECO:0000256" key="5">
    <source>
        <dbReference type="PIRSR" id="PIRSR005700-1"/>
    </source>
</evidence>
<feature type="active site" evidence="5">
    <location>
        <position position="452"/>
    </location>
</feature>
<dbReference type="PANTHER" id="PTHR10363:SF2">
    <property type="entry name" value="BLEOMYCIN HYDROLASE"/>
    <property type="match status" value="1"/>
</dbReference>
<dbReference type="PANTHER" id="PTHR10363">
    <property type="entry name" value="BLEOMYCIN HYDROLASE"/>
    <property type="match status" value="1"/>
</dbReference>
<comment type="caution">
    <text evidence="7">The sequence shown here is derived from an EMBL/GenBank/DDBJ whole genome shotgun (WGS) entry which is preliminary data.</text>
</comment>
<evidence type="ECO:0000256" key="4">
    <source>
        <dbReference type="PIRNR" id="PIRNR005700"/>
    </source>
</evidence>
<dbReference type="AlphaFoldDB" id="A0A1Y2EGR9"/>
<keyword evidence="4" id="KW-0963">Cytoplasm</keyword>
<dbReference type="SUPFAM" id="SSF54001">
    <property type="entry name" value="Cysteine proteinases"/>
    <property type="match status" value="1"/>
</dbReference>